<proteinExistence type="predicted"/>
<keyword evidence="1" id="KW-0560">Oxidoreductase</keyword>
<dbReference type="PANTHER" id="PTHR30466:SF1">
    <property type="entry name" value="FMN REDUCTASE (NADH) RUTF"/>
    <property type="match status" value="1"/>
</dbReference>
<dbReference type="AlphaFoldDB" id="A0A9D2H4B5"/>
<feature type="domain" description="Flavin reductase like" evidence="2">
    <location>
        <begin position="16"/>
        <end position="160"/>
    </location>
</feature>
<organism evidence="3 4">
    <name type="scientific">Candidatus Microbacterium stercoravium</name>
    <dbReference type="NCBI Taxonomy" id="2838697"/>
    <lineage>
        <taxon>Bacteria</taxon>
        <taxon>Bacillati</taxon>
        <taxon>Actinomycetota</taxon>
        <taxon>Actinomycetes</taxon>
        <taxon>Micrococcales</taxon>
        <taxon>Microbacteriaceae</taxon>
        <taxon>Microbacterium</taxon>
    </lineage>
</organism>
<dbReference type="Gene3D" id="2.30.110.10">
    <property type="entry name" value="Electron Transport, Fmn-binding Protein, Chain A"/>
    <property type="match status" value="1"/>
</dbReference>
<dbReference type="EMBL" id="DXAM01000028">
    <property type="protein sequence ID" value="HJA03624.1"/>
    <property type="molecule type" value="Genomic_DNA"/>
</dbReference>
<dbReference type="Proteomes" id="UP000824220">
    <property type="component" value="Unassembled WGS sequence"/>
</dbReference>
<dbReference type="SMART" id="SM00903">
    <property type="entry name" value="Flavin_Reduct"/>
    <property type="match status" value="1"/>
</dbReference>
<dbReference type="InterPro" id="IPR012349">
    <property type="entry name" value="Split_barrel_FMN-bd"/>
</dbReference>
<evidence type="ECO:0000259" key="2">
    <source>
        <dbReference type="SMART" id="SM00903"/>
    </source>
</evidence>
<dbReference type="InterPro" id="IPR002563">
    <property type="entry name" value="Flavin_Rdtase-like_dom"/>
</dbReference>
<reference evidence="3" key="1">
    <citation type="journal article" date="2021" name="PeerJ">
        <title>Extensive microbial diversity within the chicken gut microbiome revealed by metagenomics and culture.</title>
        <authorList>
            <person name="Gilroy R."/>
            <person name="Ravi A."/>
            <person name="Getino M."/>
            <person name="Pursley I."/>
            <person name="Horton D.L."/>
            <person name="Alikhan N.F."/>
            <person name="Baker D."/>
            <person name="Gharbi K."/>
            <person name="Hall N."/>
            <person name="Watson M."/>
            <person name="Adriaenssens E.M."/>
            <person name="Foster-Nyarko E."/>
            <person name="Jarju S."/>
            <person name="Secka A."/>
            <person name="Antonio M."/>
            <person name="Oren A."/>
            <person name="Chaudhuri R.R."/>
            <person name="La Ragione R."/>
            <person name="Hildebrand F."/>
            <person name="Pallen M.J."/>
        </authorList>
    </citation>
    <scope>NUCLEOTIDE SEQUENCE</scope>
    <source>
        <strain evidence="3">ChiHjej8B7-3636</strain>
    </source>
</reference>
<accession>A0A9D2H4B5</accession>
<dbReference type="PANTHER" id="PTHR30466">
    <property type="entry name" value="FLAVIN REDUCTASE"/>
    <property type="match status" value="1"/>
</dbReference>
<dbReference type="SUPFAM" id="SSF50475">
    <property type="entry name" value="FMN-binding split barrel"/>
    <property type="match status" value="1"/>
</dbReference>
<dbReference type="GO" id="GO:0042602">
    <property type="term" value="F:riboflavin reductase (NADPH) activity"/>
    <property type="evidence" value="ECO:0007669"/>
    <property type="project" value="TreeGrafter"/>
</dbReference>
<reference evidence="3" key="2">
    <citation type="submission" date="2021-04" db="EMBL/GenBank/DDBJ databases">
        <authorList>
            <person name="Gilroy R."/>
        </authorList>
    </citation>
    <scope>NUCLEOTIDE SEQUENCE</scope>
    <source>
        <strain evidence="3">ChiHjej8B7-3636</strain>
    </source>
</reference>
<dbReference type="Pfam" id="PF01613">
    <property type="entry name" value="Flavin_Reduct"/>
    <property type="match status" value="1"/>
</dbReference>
<dbReference type="InterPro" id="IPR050268">
    <property type="entry name" value="NADH-dep_flavin_reductase"/>
</dbReference>
<protein>
    <submittedName>
        <fullName evidence="3">Flavin reductase family protein</fullName>
    </submittedName>
</protein>
<evidence type="ECO:0000313" key="3">
    <source>
        <dbReference type="EMBL" id="HJA03624.1"/>
    </source>
</evidence>
<name>A0A9D2H4B5_9MICO</name>
<dbReference type="GO" id="GO:0010181">
    <property type="term" value="F:FMN binding"/>
    <property type="evidence" value="ECO:0007669"/>
    <property type="project" value="InterPro"/>
</dbReference>
<evidence type="ECO:0000313" key="4">
    <source>
        <dbReference type="Proteomes" id="UP000824220"/>
    </source>
</evidence>
<comment type="caution">
    <text evidence="3">The sequence shown here is derived from an EMBL/GenBank/DDBJ whole genome shotgun (WGS) entry which is preliminary data.</text>
</comment>
<evidence type="ECO:0000256" key="1">
    <source>
        <dbReference type="ARBA" id="ARBA00023002"/>
    </source>
</evidence>
<gene>
    <name evidence="3" type="ORF">H9800_02040</name>
</gene>
<sequence length="168" mass="17624">MTSSDDGLVDRFKHVFRDHPAAVTLITAVTPEGHVGLTASSVSSVAIDPPAVSFSVTRATGTAGALLRADNLQIHFLTPQHAATATQFATSGGDRFAEGQGWTYDENRVPRLAGVRNRLTGTIIDTVSVGGSVLVVAEITSADLGEAAQPLLYADRVFHAFDVEHAAL</sequence>